<feature type="transmembrane region" description="Helical" evidence="4">
    <location>
        <begin position="1148"/>
        <end position="1168"/>
    </location>
</feature>
<evidence type="ECO:0000313" key="7">
    <source>
        <dbReference type="Proteomes" id="UP001153618"/>
    </source>
</evidence>
<feature type="repeat" description="ANK" evidence="3">
    <location>
        <begin position="906"/>
        <end position="938"/>
    </location>
</feature>
<dbReference type="Gene3D" id="3.40.50.300">
    <property type="entry name" value="P-loop containing nucleotide triphosphate hydrolases"/>
    <property type="match status" value="1"/>
</dbReference>
<dbReference type="InterPro" id="IPR051165">
    <property type="entry name" value="Multifunctional_ANK_Repeat"/>
</dbReference>
<keyword evidence="4" id="KW-0472">Membrane</keyword>
<proteinExistence type="predicted"/>
<feature type="repeat" description="ANK" evidence="3">
    <location>
        <begin position="807"/>
        <end position="839"/>
    </location>
</feature>
<dbReference type="InterPro" id="IPR036770">
    <property type="entry name" value="Ankyrin_rpt-contain_sf"/>
</dbReference>
<feature type="repeat" description="ANK" evidence="3">
    <location>
        <begin position="774"/>
        <end position="806"/>
    </location>
</feature>
<dbReference type="SUPFAM" id="SSF48403">
    <property type="entry name" value="Ankyrin repeat"/>
    <property type="match status" value="3"/>
</dbReference>
<dbReference type="Gene3D" id="1.25.40.20">
    <property type="entry name" value="Ankyrin repeat-containing domain"/>
    <property type="match status" value="3"/>
</dbReference>
<dbReference type="InterPro" id="IPR002110">
    <property type="entry name" value="Ankyrin_rpt"/>
</dbReference>
<dbReference type="Proteomes" id="UP001153618">
    <property type="component" value="Unassembled WGS sequence"/>
</dbReference>
<dbReference type="Pfam" id="PF24883">
    <property type="entry name" value="NPHP3_N"/>
    <property type="match status" value="1"/>
</dbReference>
<protein>
    <recommendedName>
        <fullName evidence="5">Nephrocystin 3-like N-terminal domain-containing protein</fullName>
    </recommendedName>
</protein>
<dbReference type="Pfam" id="PF12796">
    <property type="entry name" value="Ank_2"/>
    <property type="match status" value="4"/>
</dbReference>
<dbReference type="InterPro" id="IPR027417">
    <property type="entry name" value="P-loop_NTPase"/>
</dbReference>
<dbReference type="PROSITE" id="PS50088">
    <property type="entry name" value="ANK_REPEAT"/>
    <property type="match status" value="9"/>
</dbReference>
<feature type="domain" description="Nephrocystin 3-like N-terminal" evidence="5">
    <location>
        <begin position="14"/>
        <end position="189"/>
    </location>
</feature>
<dbReference type="SMART" id="SM00248">
    <property type="entry name" value="ANK"/>
    <property type="match status" value="11"/>
</dbReference>
<dbReference type="EMBL" id="CAJVOS010000014">
    <property type="protein sequence ID" value="CAG8021013.1"/>
    <property type="molecule type" value="Genomic_DNA"/>
</dbReference>
<keyword evidence="1" id="KW-0677">Repeat</keyword>
<feature type="repeat" description="ANK" evidence="3">
    <location>
        <begin position="741"/>
        <end position="773"/>
    </location>
</feature>
<evidence type="ECO:0000256" key="2">
    <source>
        <dbReference type="ARBA" id="ARBA00023043"/>
    </source>
</evidence>
<accession>A0A9W4MPV1</accession>
<feature type="repeat" description="ANK" evidence="3">
    <location>
        <begin position="642"/>
        <end position="674"/>
    </location>
</feature>
<dbReference type="PRINTS" id="PR01415">
    <property type="entry name" value="ANKYRIN"/>
</dbReference>
<dbReference type="AlphaFoldDB" id="A0A9W4MPV1"/>
<comment type="caution">
    <text evidence="6">The sequence shown here is derived from an EMBL/GenBank/DDBJ whole genome shotgun (WGS) entry which is preliminary data.</text>
</comment>
<dbReference type="OrthoDB" id="194358at2759"/>
<sequence>MLDRRGNVESCHPNTCKWILDLERYRSWMSEPRGLLWIKGKPGAGKSTLMAFLHGQLEINNNQGIQLDFFFTARGTELQRTPMGMFRSLLNQIFGLDSTIRPRIRKAYEERCRRFGQDDSKWEWPQTMLEQLFTAAILASASRQHVTVFVDALDEAGADSAQKLATYFHRILAQAKNGNASLRICISCRHYPNTGNSETVEIHVEKHNRKDIASYIKDSLNETMMQGIPSEYMRQKQMLMEKLIRQSEGVFQWVHLIMPLTQQRISDRVSLDDICCWLSEVPTDLEDMYLCILNDVIQVWNLKESFSLFQWLCLAERPLTVTEIRYALAASKAEIAHTSRPIEEVPGFIRSDIVMKQRLKALSGGLAEAVSSGDSEEIVQVIHQSASDFLRNKGLAVVCDLLNTRSLGKESEEIYFRSQAILYRSCLFYLAIHQTRAVISSMVYQAPDGLTHNYPFLVYATRNIFIHAEKAARSRASVLRNEKDILSQVIKHWGEVYRSLHPTGKLRPRYGTTVLHIASAANLVDILEDVPPKSERLAMQDDEGNTAFHLAARHGHIAGARVLREKAADCEAENWDGATPLIEAAKYGQAEFVEWILHDGASPDATTKEGESALYAASLRGDQIIIDVLLSTGADVNFQGGQYGNALQAAATRGNAQTLRLLLDAGADVNAQGGEYGNALYAAAAKGNTKIFRLLLGAGADVNAQGGRYGNALQATVTAGDSTSLRLLLDAGADVNAQGGKYGNALQAAAIVGSFNSLRLLLDAGADVNAQGGGYSNALQAAVIVGSFNSLRLLLDAGADVNAQGGEYGNALQGAVIEGSFNSFRLLLDAGADVNAQGGEYGSPFIGALYFKRLKEAEILLRAGASTLVADKFARTPLHFAASYNALDLLHHFPKLLLPVNKRDMLSQTPFHLAICLGHIEFATVLLQSGADPSISDGYGRNSLDWAIENEVLAHQIRIHWPSVVTTSQKFQQITVRQSIIQISQRILQFQRVVPLPLVRQLGHYLLFVGDSDSAQRLFRMDLNEDPAQLKTGCDICTQTFTHRLPMYRSCFQKKVCLSCLKNDRFHNRLHPNQKHSVLKVRNVYEKRLISTTSEMEELRKIVGGLLAQHVDGSGTERSNDSTPSRPSPVMLSSFLGVKDLCPGSGSVSIMCYLLVGLVAVLCAYWCVLL</sequence>
<dbReference type="InterPro" id="IPR056884">
    <property type="entry name" value="NPHP3-like_N"/>
</dbReference>
<dbReference type="PANTHER" id="PTHR24123:SF33">
    <property type="entry name" value="PROTEIN HOS4"/>
    <property type="match status" value="1"/>
</dbReference>
<dbReference type="PANTHER" id="PTHR24123">
    <property type="entry name" value="ANKYRIN REPEAT-CONTAINING"/>
    <property type="match status" value="1"/>
</dbReference>
<evidence type="ECO:0000256" key="1">
    <source>
        <dbReference type="ARBA" id="ARBA00022737"/>
    </source>
</evidence>
<keyword evidence="4" id="KW-1133">Transmembrane helix</keyword>
<feature type="repeat" description="ANK" evidence="3">
    <location>
        <begin position="609"/>
        <end position="641"/>
    </location>
</feature>
<feature type="repeat" description="ANK" evidence="3">
    <location>
        <begin position="675"/>
        <end position="707"/>
    </location>
</feature>
<feature type="repeat" description="ANK" evidence="3">
    <location>
        <begin position="576"/>
        <end position="608"/>
    </location>
</feature>
<keyword evidence="4" id="KW-0812">Transmembrane</keyword>
<keyword evidence="7" id="KW-1185">Reference proteome</keyword>
<gene>
    <name evidence="6" type="ORF">POLS_LOCUS2405</name>
</gene>
<evidence type="ECO:0000313" key="6">
    <source>
        <dbReference type="EMBL" id="CAG8021013.1"/>
    </source>
</evidence>
<name>A0A9W4MPV1_PENOL</name>
<keyword evidence="2 3" id="KW-0040">ANK repeat</keyword>
<dbReference type="SUPFAM" id="SSF52540">
    <property type="entry name" value="P-loop containing nucleoside triphosphate hydrolases"/>
    <property type="match status" value="1"/>
</dbReference>
<feature type="repeat" description="ANK" evidence="3">
    <location>
        <begin position="543"/>
        <end position="575"/>
    </location>
</feature>
<evidence type="ECO:0000259" key="5">
    <source>
        <dbReference type="Pfam" id="PF24883"/>
    </source>
</evidence>
<evidence type="ECO:0000256" key="3">
    <source>
        <dbReference type="PROSITE-ProRule" id="PRU00023"/>
    </source>
</evidence>
<reference evidence="6" key="1">
    <citation type="submission" date="2021-07" db="EMBL/GenBank/DDBJ databases">
        <authorList>
            <person name="Branca A.L. A."/>
        </authorList>
    </citation>
    <scope>NUCLEOTIDE SEQUENCE</scope>
</reference>
<evidence type="ECO:0000256" key="4">
    <source>
        <dbReference type="SAM" id="Phobius"/>
    </source>
</evidence>
<dbReference type="PROSITE" id="PS50297">
    <property type="entry name" value="ANK_REP_REGION"/>
    <property type="match status" value="6"/>
</dbReference>
<organism evidence="6 7">
    <name type="scientific">Penicillium olsonii</name>
    <dbReference type="NCBI Taxonomy" id="99116"/>
    <lineage>
        <taxon>Eukaryota</taxon>
        <taxon>Fungi</taxon>
        <taxon>Dikarya</taxon>
        <taxon>Ascomycota</taxon>
        <taxon>Pezizomycotina</taxon>
        <taxon>Eurotiomycetes</taxon>
        <taxon>Eurotiomycetidae</taxon>
        <taxon>Eurotiales</taxon>
        <taxon>Aspergillaceae</taxon>
        <taxon>Penicillium</taxon>
    </lineage>
</organism>